<evidence type="ECO:0000256" key="1">
    <source>
        <dbReference type="SAM" id="Phobius"/>
    </source>
</evidence>
<dbReference type="RefSeq" id="XP_007397572.1">
    <property type="nucleotide sequence ID" value="XM_007397510.1"/>
</dbReference>
<feature type="transmembrane region" description="Helical" evidence="1">
    <location>
        <begin position="92"/>
        <end position="114"/>
    </location>
</feature>
<feature type="transmembrane region" description="Helical" evidence="1">
    <location>
        <begin position="20"/>
        <end position="41"/>
    </location>
</feature>
<dbReference type="STRING" id="650164.K5VTT0"/>
<reference evidence="3 4" key="1">
    <citation type="journal article" date="2012" name="BMC Genomics">
        <title>Comparative genomics of the white-rot fungi, Phanerochaete carnosa and P. chrysosporium, to elucidate the genetic basis of the distinct wood types they colonize.</title>
        <authorList>
            <person name="Suzuki H."/>
            <person name="MacDonald J."/>
            <person name="Syed K."/>
            <person name="Salamov A."/>
            <person name="Hori C."/>
            <person name="Aerts A."/>
            <person name="Henrissat B."/>
            <person name="Wiebenga A."/>
            <person name="vanKuyk P.A."/>
            <person name="Barry K."/>
            <person name="Lindquist E."/>
            <person name="LaButti K."/>
            <person name="Lapidus A."/>
            <person name="Lucas S."/>
            <person name="Coutinho P."/>
            <person name="Gong Y."/>
            <person name="Samejima M."/>
            <person name="Mahadevan R."/>
            <person name="Abou-Zaid M."/>
            <person name="de Vries R.P."/>
            <person name="Igarashi K."/>
            <person name="Yadav J.S."/>
            <person name="Grigoriev I.V."/>
            <person name="Master E.R."/>
        </authorList>
    </citation>
    <scope>NUCLEOTIDE SEQUENCE [LARGE SCALE GENOMIC DNA]</scope>
    <source>
        <strain evidence="3 4">HHB-10118-sp</strain>
    </source>
</reference>
<keyword evidence="1" id="KW-0472">Membrane</keyword>
<dbReference type="KEGG" id="pco:PHACADRAFT_56533"/>
<evidence type="ECO:0000313" key="3">
    <source>
        <dbReference type="EMBL" id="EKM54898.1"/>
    </source>
</evidence>
<proteinExistence type="predicted"/>
<dbReference type="AlphaFoldDB" id="K5VTT0"/>
<gene>
    <name evidence="3" type="ORF">PHACADRAFT_56533</name>
</gene>
<organism evidence="3 4">
    <name type="scientific">Phanerochaete carnosa (strain HHB-10118-sp)</name>
    <name type="common">White-rot fungus</name>
    <name type="synonym">Peniophora carnosa</name>
    <dbReference type="NCBI Taxonomy" id="650164"/>
    <lineage>
        <taxon>Eukaryota</taxon>
        <taxon>Fungi</taxon>
        <taxon>Dikarya</taxon>
        <taxon>Basidiomycota</taxon>
        <taxon>Agaricomycotina</taxon>
        <taxon>Agaricomycetes</taxon>
        <taxon>Polyporales</taxon>
        <taxon>Phanerochaetaceae</taxon>
        <taxon>Phanerochaete</taxon>
    </lineage>
</organism>
<dbReference type="GeneID" id="18920059"/>
<dbReference type="Proteomes" id="UP000008370">
    <property type="component" value="Unassembled WGS sequence"/>
</dbReference>
<protein>
    <recommendedName>
        <fullName evidence="2">DUF6535 domain-containing protein</fullName>
    </recommendedName>
</protein>
<evidence type="ECO:0000259" key="2">
    <source>
        <dbReference type="Pfam" id="PF20153"/>
    </source>
</evidence>
<dbReference type="OrthoDB" id="3269725at2759"/>
<keyword evidence="1" id="KW-1133">Transmembrane helix</keyword>
<dbReference type="HOGENOM" id="CLU_018688_1_2_1"/>
<sequence>MMEKDKTVMQDYSDDIDSLLVLDGLFSAVVTGFIVISVAMLQSDTGQTSVDLLSKISDQLATMTYLNSTVHAATAAAAAVATSFVPSAAARWINILWFLSLTFSLASAVFGILAKQWIREYLQWSSPTAESRLNVLVRQIRFEAWKEWHTAIIIFSIP</sequence>
<feature type="domain" description="DUF6535" evidence="2">
    <location>
        <begin position="2"/>
        <end position="158"/>
    </location>
</feature>
<keyword evidence="4" id="KW-1185">Reference proteome</keyword>
<dbReference type="InterPro" id="IPR045338">
    <property type="entry name" value="DUF6535"/>
</dbReference>
<dbReference type="Pfam" id="PF20153">
    <property type="entry name" value="DUF6535"/>
    <property type="match status" value="1"/>
</dbReference>
<name>K5VTT0_PHACS</name>
<evidence type="ECO:0000313" key="4">
    <source>
        <dbReference type="Proteomes" id="UP000008370"/>
    </source>
</evidence>
<accession>K5VTT0</accession>
<feature type="non-terminal residue" evidence="3">
    <location>
        <position position="1"/>
    </location>
</feature>
<dbReference type="InParanoid" id="K5VTT0"/>
<keyword evidence="1" id="KW-0812">Transmembrane</keyword>
<dbReference type="EMBL" id="JH930473">
    <property type="protein sequence ID" value="EKM54898.1"/>
    <property type="molecule type" value="Genomic_DNA"/>
</dbReference>